<reference evidence="1 2" key="1">
    <citation type="submission" date="2018-09" db="EMBL/GenBank/DDBJ databases">
        <title>The draft genome of Acinetobacter spp. strains.</title>
        <authorList>
            <person name="Qin J."/>
            <person name="Feng Y."/>
            <person name="Zong Z."/>
        </authorList>
    </citation>
    <scope>NUCLEOTIDE SEQUENCE [LARGE SCALE GENOMIC DNA]</scope>
    <source>
        <strain evidence="1 2">WCHAc060096</strain>
    </source>
</reference>
<evidence type="ECO:0000313" key="1">
    <source>
        <dbReference type="EMBL" id="RKG29285.1"/>
    </source>
</evidence>
<evidence type="ECO:0000313" key="2">
    <source>
        <dbReference type="Proteomes" id="UP000269001"/>
    </source>
</evidence>
<dbReference type="InterPro" id="IPR013783">
    <property type="entry name" value="Ig-like_fold"/>
</dbReference>
<dbReference type="Gene3D" id="2.60.40.10">
    <property type="entry name" value="Immunoglobulins"/>
    <property type="match status" value="1"/>
</dbReference>
<dbReference type="AlphaFoldDB" id="A0A3A8E3N9"/>
<dbReference type="RefSeq" id="WP_120371529.1">
    <property type="nucleotide sequence ID" value="NZ_RAXU01000094.1"/>
</dbReference>
<proteinExistence type="predicted"/>
<feature type="non-terminal residue" evidence="1">
    <location>
        <position position="1"/>
    </location>
</feature>
<comment type="caution">
    <text evidence="1">The sequence shown here is derived from an EMBL/GenBank/DDBJ whole genome shotgun (WGS) entry which is preliminary data.</text>
</comment>
<protein>
    <submittedName>
        <fullName evidence="1">Ig-like domain-containing protein</fullName>
    </submittedName>
</protein>
<dbReference type="EMBL" id="RAXU01000094">
    <property type="protein sequence ID" value="RKG29285.1"/>
    <property type="molecule type" value="Genomic_DNA"/>
</dbReference>
<keyword evidence="2" id="KW-1185">Reference proteome</keyword>
<feature type="non-terminal residue" evidence="1">
    <location>
        <position position="72"/>
    </location>
</feature>
<sequence length="72" mass="7346">VDTTAPDSSSTSITINDITSDNILNATEAADQVTISGSVSGEYKIGDSVQVNVNGTNIDTTILTGGLWSISV</sequence>
<gene>
    <name evidence="1" type="ORF">D7V21_17155</name>
</gene>
<organism evidence="1 2">
    <name type="scientific">Acinetobacter guerrae</name>
    <dbReference type="NCBI Taxonomy" id="1843371"/>
    <lineage>
        <taxon>Bacteria</taxon>
        <taxon>Pseudomonadati</taxon>
        <taxon>Pseudomonadota</taxon>
        <taxon>Gammaproteobacteria</taxon>
        <taxon>Moraxellales</taxon>
        <taxon>Moraxellaceae</taxon>
        <taxon>Acinetobacter</taxon>
    </lineage>
</organism>
<name>A0A3A8E3N9_9GAMM</name>
<dbReference type="NCBIfam" id="NF012196">
    <property type="entry name" value="Ig_like_ice"/>
    <property type="match status" value="1"/>
</dbReference>
<dbReference type="InterPro" id="IPR049826">
    <property type="entry name" value="Ig-like_ice"/>
</dbReference>
<dbReference type="Proteomes" id="UP000269001">
    <property type="component" value="Unassembled WGS sequence"/>
</dbReference>
<accession>A0A3A8E3N9</accession>